<dbReference type="InterPro" id="IPR025159">
    <property type="entry name" value="AbiEi_N"/>
</dbReference>
<gene>
    <name evidence="3" type="ORF">TthHB5018_b21660</name>
</gene>
<reference evidence="4" key="1">
    <citation type="submission" date="2021-01" db="EMBL/GenBank/DDBJ databases">
        <title>Complete Genome Sequence of Thermus thermophilus Strain HB5018, Isolated from Mine Onsen Hot Spring.</title>
        <authorList>
            <person name="Miyazaki K."/>
            <person name="Moriya T."/>
            <person name="Nemoto N."/>
            <person name="Oshima T."/>
            <person name="Yura K."/>
            <person name="Bessho Y."/>
        </authorList>
    </citation>
    <scope>NUCLEOTIDE SEQUENCE [LARGE SCALE GENOMIC DNA]</scope>
    <source>
        <strain evidence="4">HB5018</strain>
        <plasmid evidence="4">pHB5018b</plasmid>
    </source>
</reference>
<accession>A0A7R7TFK0</accession>
<organism evidence="3 4">
    <name type="scientific">Thermus thermophilus</name>
    <dbReference type="NCBI Taxonomy" id="274"/>
    <lineage>
        <taxon>Bacteria</taxon>
        <taxon>Thermotogati</taxon>
        <taxon>Deinococcota</taxon>
        <taxon>Deinococci</taxon>
        <taxon>Thermales</taxon>
        <taxon>Thermaceae</taxon>
        <taxon>Thermus</taxon>
    </lineage>
</organism>
<proteinExistence type="predicted"/>
<sequence>MSRHEKERELYRMALAQGGVFTLDQARRYGIDRKGASYRVRTGLWERLARGIYRLSFAPLSQDEDLVRIALWASSYRGLVAFSHETALALHGLSDLLPDRYHLTVPRGFSRKPRWQVVLHRRDLAPADTEERPGYRVTTPLRTLLDVAETSRVPEEQLWLAVHQALDRGLVSQKRLEAALPGLSVRARARLLRALRSHAPGAVSA</sequence>
<dbReference type="AlphaFoldDB" id="A0A7R7TFK0"/>
<geneLocation type="plasmid" evidence="3 4">
    <name>pHB5018b</name>
</geneLocation>
<feature type="domain" description="AbiEi antitoxin C-terminal" evidence="1">
    <location>
        <begin position="84"/>
        <end position="192"/>
    </location>
</feature>
<keyword evidence="3" id="KW-0614">Plasmid</keyword>
<dbReference type="InterPro" id="IPR018547">
    <property type="entry name" value="AbiEi_C"/>
</dbReference>
<dbReference type="RefSeq" id="WP_242004036.1">
    <property type="nucleotide sequence ID" value="NZ_AP019802.1"/>
</dbReference>
<dbReference type="Proteomes" id="UP000596099">
    <property type="component" value="Plasmid pHB5018b"/>
</dbReference>
<protein>
    <recommendedName>
        <fullName evidence="5">Transcriptional regulator</fullName>
    </recommendedName>
</protein>
<name>A0A7R7TFK0_THETH</name>
<evidence type="ECO:0000259" key="2">
    <source>
        <dbReference type="Pfam" id="PF13338"/>
    </source>
</evidence>
<evidence type="ECO:0000313" key="3">
    <source>
        <dbReference type="EMBL" id="BCP67232.1"/>
    </source>
</evidence>
<feature type="domain" description="AbiEi antitoxin N-terminal" evidence="2">
    <location>
        <begin position="14"/>
        <end position="55"/>
    </location>
</feature>
<dbReference type="Pfam" id="PF13338">
    <property type="entry name" value="AbiEi_4"/>
    <property type="match status" value="1"/>
</dbReference>
<evidence type="ECO:0000313" key="4">
    <source>
        <dbReference type="Proteomes" id="UP000596099"/>
    </source>
</evidence>
<evidence type="ECO:0000259" key="1">
    <source>
        <dbReference type="Pfam" id="PF09407"/>
    </source>
</evidence>
<evidence type="ECO:0008006" key="5">
    <source>
        <dbReference type="Google" id="ProtNLM"/>
    </source>
</evidence>
<dbReference type="Pfam" id="PF09407">
    <property type="entry name" value="AbiEi_1"/>
    <property type="match status" value="1"/>
</dbReference>
<dbReference type="EMBL" id="AP024271">
    <property type="protein sequence ID" value="BCP67232.1"/>
    <property type="molecule type" value="Genomic_DNA"/>
</dbReference>